<gene>
    <name evidence="5" type="ORF">ABID41_003192</name>
</gene>
<accession>A0ABV2EM01</accession>
<dbReference type="InterPro" id="IPR052526">
    <property type="entry name" value="HTH-type_Bedaq_tolerance"/>
</dbReference>
<dbReference type="InterPro" id="IPR023187">
    <property type="entry name" value="Tscrpt_reg_MarR-type_CS"/>
</dbReference>
<keyword evidence="1" id="KW-0805">Transcription regulation</keyword>
<evidence type="ECO:0000313" key="5">
    <source>
        <dbReference type="EMBL" id="MET3528074.1"/>
    </source>
</evidence>
<dbReference type="PROSITE" id="PS50995">
    <property type="entry name" value="HTH_MARR_2"/>
    <property type="match status" value="1"/>
</dbReference>
<dbReference type="Proteomes" id="UP001549110">
    <property type="component" value="Unassembled WGS sequence"/>
</dbReference>
<name>A0ABV2EM01_9CAUL</name>
<organism evidence="5 6">
    <name type="scientific">Phenylobacterium koreense</name>
    <dbReference type="NCBI Taxonomy" id="266125"/>
    <lineage>
        <taxon>Bacteria</taxon>
        <taxon>Pseudomonadati</taxon>
        <taxon>Pseudomonadota</taxon>
        <taxon>Alphaproteobacteria</taxon>
        <taxon>Caulobacterales</taxon>
        <taxon>Caulobacteraceae</taxon>
        <taxon>Phenylobacterium</taxon>
    </lineage>
</organism>
<dbReference type="SUPFAM" id="SSF46785">
    <property type="entry name" value="Winged helix' DNA-binding domain"/>
    <property type="match status" value="1"/>
</dbReference>
<evidence type="ECO:0000259" key="4">
    <source>
        <dbReference type="PROSITE" id="PS50995"/>
    </source>
</evidence>
<evidence type="ECO:0000256" key="3">
    <source>
        <dbReference type="ARBA" id="ARBA00023163"/>
    </source>
</evidence>
<keyword evidence="6" id="KW-1185">Reference proteome</keyword>
<dbReference type="InterPro" id="IPR036390">
    <property type="entry name" value="WH_DNA-bd_sf"/>
</dbReference>
<reference evidence="5 6" key="1">
    <citation type="submission" date="2024-06" db="EMBL/GenBank/DDBJ databases">
        <title>Genomic Encyclopedia of Type Strains, Phase IV (KMG-IV): sequencing the most valuable type-strain genomes for metagenomic binning, comparative biology and taxonomic classification.</title>
        <authorList>
            <person name="Goeker M."/>
        </authorList>
    </citation>
    <scope>NUCLEOTIDE SEQUENCE [LARGE SCALE GENOMIC DNA]</scope>
    <source>
        <strain evidence="5 6">DSM 17809</strain>
    </source>
</reference>
<dbReference type="InterPro" id="IPR000835">
    <property type="entry name" value="HTH_MarR-typ"/>
</dbReference>
<dbReference type="PANTHER" id="PTHR39515:SF2">
    <property type="entry name" value="HTH-TYPE TRANSCRIPTIONAL REGULATOR RV0880"/>
    <property type="match status" value="1"/>
</dbReference>
<dbReference type="GO" id="GO:0003677">
    <property type="term" value="F:DNA binding"/>
    <property type="evidence" value="ECO:0007669"/>
    <property type="project" value="UniProtKB-KW"/>
</dbReference>
<evidence type="ECO:0000256" key="1">
    <source>
        <dbReference type="ARBA" id="ARBA00023015"/>
    </source>
</evidence>
<proteinExistence type="predicted"/>
<keyword evidence="2 5" id="KW-0238">DNA-binding</keyword>
<dbReference type="PANTHER" id="PTHR39515">
    <property type="entry name" value="CONSERVED PROTEIN"/>
    <property type="match status" value="1"/>
</dbReference>
<dbReference type="RefSeq" id="WP_331929848.1">
    <property type="nucleotide sequence ID" value="NZ_JBEPLU010000002.1"/>
</dbReference>
<protein>
    <submittedName>
        <fullName evidence="5">DNA-binding MarR family transcriptional regulator</fullName>
    </submittedName>
</protein>
<feature type="domain" description="HTH marR-type" evidence="4">
    <location>
        <begin position="10"/>
        <end position="138"/>
    </location>
</feature>
<keyword evidence="3" id="KW-0804">Transcription</keyword>
<dbReference type="PROSITE" id="PS01117">
    <property type="entry name" value="HTH_MARR_1"/>
    <property type="match status" value="1"/>
</dbReference>
<dbReference type="Pfam" id="PF12802">
    <property type="entry name" value="MarR_2"/>
    <property type="match status" value="1"/>
</dbReference>
<dbReference type="InterPro" id="IPR036388">
    <property type="entry name" value="WH-like_DNA-bd_sf"/>
</dbReference>
<sequence>MDSTDPFILADGLRAPLLRLARRLRQEAQRVGSSALDGLLLGHIGRNPGVGVSELADAEQMSRPSMSGHVKRLEAVGWIVRDQSSEDGRRCGFRITPEGMAQLGAIRQTRNDWLAARLARLDPQSRQALLAAQGPLLELLSLEP</sequence>
<evidence type="ECO:0000256" key="2">
    <source>
        <dbReference type="ARBA" id="ARBA00023125"/>
    </source>
</evidence>
<comment type="caution">
    <text evidence="5">The sequence shown here is derived from an EMBL/GenBank/DDBJ whole genome shotgun (WGS) entry which is preliminary data.</text>
</comment>
<evidence type="ECO:0000313" key="6">
    <source>
        <dbReference type="Proteomes" id="UP001549110"/>
    </source>
</evidence>
<dbReference type="EMBL" id="JBEPLU010000002">
    <property type="protein sequence ID" value="MET3528074.1"/>
    <property type="molecule type" value="Genomic_DNA"/>
</dbReference>
<dbReference type="SMART" id="SM00347">
    <property type="entry name" value="HTH_MARR"/>
    <property type="match status" value="1"/>
</dbReference>
<dbReference type="Gene3D" id="1.10.10.10">
    <property type="entry name" value="Winged helix-like DNA-binding domain superfamily/Winged helix DNA-binding domain"/>
    <property type="match status" value="1"/>
</dbReference>